<protein>
    <submittedName>
        <fullName evidence="3">SNF2-related protein</fullName>
    </submittedName>
</protein>
<dbReference type="Pfam" id="PF07669">
    <property type="entry name" value="Eco57I"/>
    <property type="match status" value="1"/>
</dbReference>
<dbReference type="PRINTS" id="PR00507">
    <property type="entry name" value="N12N6MTFRASE"/>
</dbReference>
<dbReference type="PANTHER" id="PTHR41313:SF1">
    <property type="entry name" value="DNA METHYLASE ADENINE-SPECIFIC DOMAIN-CONTAINING PROTEIN"/>
    <property type="match status" value="1"/>
</dbReference>
<dbReference type="InterPro" id="IPR011639">
    <property type="entry name" value="MethylTrfase_TaqI-like_dom"/>
</dbReference>
<reference evidence="3 4" key="1">
    <citation type="submission" date="2024-03" db="EMBL/GenBank/DDBJ databases">
        <title>Mouse gut bacterial collection (mGBC) of GemPharmatech.</title>
        <authorList>
            <person name="He Y."/>
            <person name="Dong L."/>
            <person name="Wu D."/>
            <person name="Gao X."/>
            <person name="Lin Z."/>
        </authorList>
    </citation>
    <scope>NUCLEOTIDE SEQUENCE [LARGE SCALE GENOMIC DNA]</scope>
    <source>
        <strain evidence="3 4">20-218</strain>
    </source>
</reference>
<proteinExistence type="predicted"/>
<dbReference type="Gene3D" id="3.40.50.150">
    <property type="entry name" value="Vaccinia Virus protein VP39"/>
    <property type="match status" value="1"/>
</dbReference>
<dbReference type="InterPro" id="IPR027417">
    <property type="entry name" value="P-loop_NTPase"/>
</dbReference>
<comment type="caution">
    <text evidence="3">The sequence shown here is derived from an EMBL/GenBank/DDBJ whole genome shotgun (WGS) entry which is preliminary data.</text>
</comment>
<dbReference type="InterPro" id="IPR001650">
    <property type="entry name" value="Helicase_C-like"/>
</dbReference>
<evidence type="ECO:0000313" key="4">
    <source>
        <dbReference type="Proteomes" id="UP001565242"/>
    </source>
</evidence>
<dbReference type="InterPro" id="IPR014001">
    <property type="entry name" value="Helicase_ATP-bd"/>
</dbReference>
<dbReference type="InterPro" id="IPR029063">
    <property type="entry name" value="SAM-dependent_MTases_sf"/>
</dbReference>
<name>A0ABV4DC66_9LACT</name>
<accession>A0ABV4DC66</accession>
<feature type="domain" description="Helicase C-terminal" evidence="2">
    <location>
        <begin position="2406"/>
        <end position="2605"/>
    </location>
</feature>
<keyword evidence="4" id="KW-1185">Reference proteome</keyword>
<dbReference type="InterPro" id="IPR052933">
    <property type="entry name" value="DNA_Protect_Modify"/>
</dbReference>
<dbReference type="RefSeq" id="WP_369918346.1">
    <property type="nucleotide sequence ID" value="NZ_JBCLSQ010000015.1"/>
</dbReference>
<dbReference type="SUPFAM" id="SSF52540">
    <property type="entry name" value="P-loop containing nucleoside triphosphate hydrolases"/>
    <property type="match status" value="2"/>
</dbReference>
<organism evidence="3 4">
    <name type="scientific">Lactococcus muris</name>
    <dbReference type="NCBI Taxonomy" id="2941330"/>
    <lineage>
        <taxon>Bacteria</taxon>
        <taxon>Bacillati</taxon>
        <taxon>Bacillota</taxon>
        <taxon>Bacilli</taxon>
        <taxon>Lactobacillales</taxon>
        <taxon>Streptococcaceae</taxon>
        <taxon>Lactococcus</taxon>
    </lineage>
</organism>
<dbReference type="Gene3D" id="3.40.50.300">
    <property type="entry name" value="P-loop containing nucleotide triphosphate hydrolases"/>
    <property type="match status" value="2"/>
</dbReference>
<dbReference type="SMART" id="SM00487">
    <property type="entry name" value="DEXDc"/>
    <property type="match status" value="1"/>
</dbReference>
<dbReference type="Pfam" id="PF00271">
    <property type="entry name" value="Helicase_C"/>
    <property type="match status" value="1"/>
</dbReference>
<feature type="coiled-coil region" evidence="1">
    <location>
        <begin position="2809"/>
        <end position="2840"/>
    </location>
</feature>
<evidence type="ECO:0000256" key="1">
    <source>
        <dbReference type="SAM" id="Coils"/>
    </source>
</evidence>
<dbReference type="PANTHER" id="PTHR41313">
    <property type="entry name" value="ADENINE-SPECIFIC METHYLTRANSFERASE"/>
    <property type="match status" value="1"/>
</dbReference>
<dbReference type="InterPro" id="IPR000330">
    <property type="entry name" value="SNF2_N"/>
</dbReference>
<keyword evidence="1" id="KW-0175">Coiled coil</keyword>
<evidence type="ECO:0000313" key="3">
    <source>
        <dbReference type="EMBL" id="MEY8538152.1"/>
    </source>
</evidence>
<dbReference type="Pfam" id="PF00176">
    <property type="entry name" value="SNF2-rel_dom"/>
    <property type="match status" value="1"/>
</dbReference>
<feature type="coiled-coil region" evidence="1">
    <location>
        <begin position="229"/>
        <end position="270"/>
    </location>
</feature>
<sequence length="2844" mass="328934">MNLKDTMAGVQNYLATLHYKNFSNKLEFLRFNSYHYERPMREILQIFVQNPEARLLGSFDFWKNFSDESSVKFGQKSSVRIFDEQGKTKEVLYDLAQTTLKQDADLSLLPFREPVLSSQLLFNTLIFIEGGSLTFDDYPSDKYFEESLVRINSFFEPYRADLSKFTTDEIDIALEIARYNLYEEFGIYLSEEMNYKSIEVSLTNRIQQFSHERFLPIFSLANNISKELTSQVKENYKEVEQELLEIKQEQEKVNAQMEDLEINIDFSANKQVEKQEILEDTFSPEDSEKKEIEVEVDVSDRQLSEKQDLKVFESAMSDGIYDFIARDSDLFMEVMPEPFGDISVDASTRQDKIIVYRVNTETEQRFTWFEMEKRTGAILFKSSSVDKLTEAQQIELFKYLKLEYDKTIVLEDENNKLSKQDLEFRKSFPDVSESWLHISKRDLIEYILNADYGVELKDYDYKFYIGLFQRFYEEKFSSAQIIQLKSLINSWAYSDYSFFGGVKDADIYRAFVELEETIYDEKINLRPVRIEWNQTLDDVDFKFLNQSHKNENITVETLKTMIQDEVHLENYPETRYLTVKTTLNRIDIGDGFTSNKELYQDIVDANNLNIDIQAYYESIVFEKEHQLSNQTKKESKDYVEYNLSDFPYKVGDFLSHKWTDPSKHTHHQIFRVVRLADEKNSHVLLDEIESTDGKAYKKWGQVGNGFLAVANYALATEEERVLFEKVFDGKVPTNSKEDIDKDTPLAVQIKWNEGSDNDALKFLNEDHEGESITVETLKAMIEDEVYLEIHPELGYYKVRTTLNRIDIGDGFASNKELFQDIVDANNLDIDIQAYYESIAPEKEHQLSNQEILQLARDKMNLSEDIKVKHLGGGAFSIMKEQFGGVLNQSIVNWYPGGDLKVKDNADQLTGRPFFEEEFYKILADIITDKEIQENLSEEVTLSEQILDEDERDRNVTLSEDTSETDDVSLLEQFPNAEKRDELDPMEDFLVMLMTSEDELTIVVDDKDVYHHKISDSKDSQQIIFEMRRDKSTDTRYLVYENGKFIKNTFGDDIPDNRLTNPIGLEYLEQRLEGNKLKQQNQSEASQQAQEVSLFDGFDFNEERESQAPAQLEHSNTLEITPTQFKTNFEFPSDSQSLSEFYPTTPREKVKANIAAIHLLKNLSDEKRLATTEEQEVLARYVGWGGLANNFFDESNPRYSELREELKTLVTPQEYRSMLQSSLTAYYTSPDVIQVMYSHLSNLGFKGGRVLDPSMGTGNFFASMPGHLKDKSDLFGVELDSITGQIATNLQQKSDIQIKGFQDTNFNDNALDLVITNVPFGQMRIMDEKYSNSYPIHDYFIKKALDLVHEGGFVAVITSTATMDKKDSRFREEISKVANLVSAIRLPNDAFKNIAGTDVTSDILIFQKSSTPETKPLWINTHTLNDDKGNQVSINRYFNEQPEFVLGQVAIRTFNGGVLSVQRNFEEEDYIPRLTECLEKQSEASFYTGNKVDDAFNVLSSENSLLPEDVVDKVEPFTLFVYGKKPSFYDGKRVTPHRKRSSVTLKKGETRKGQIERYKKVQERIFDTKVSYKPIYSVQGYFDSWANFIPIGVGSAFDLPKIPENVLENLNNGSPMETQGDFKYTYTREKEKNVLKIEEVVSRQYFYSVDYSPKEVEAIEKMIDLRHSLQALLNIQHKPDYSNEEYEQLRVKFNHKYDSFVAQHGYISESKNRQLMREDDYYQFLASVEEEIEDDITKETTFTKGTVFFEPTIQPEQEVIVVENAHDALLSSMDRKGGIDFEYMSDIYGKDKETIIAELGNRIFYVGNDEYVTSEDYLSGDVKTKLAEAQNNQEFNLENRSWTKNIQALQEVIPEDLLLSDITYKFGSRFIPNSVYEIFLSEVMESDAEVVYDEYTDSYKVFLDKKNTFAVTDTYGYKNYTGEKLATTLLNQREPKSYKPDPEDPKKRILDVTGSAILEDKANQLQENFKTWVLTQPEISAKIVEVYNEKFNRYVVKQYDGHALTVKGLAKQYTLRPHQKNAAMRIIQDERAGLAHEVGSGKTLTMLASCMKMQELGIINKPLFVVPKPLILQFSKEINKYFPESKVLVAHKEDFKKENRKRFISRIANGKYNAIVIADSQFEKVSMSKEYQRNYLQNQLLKAKEHLDKLDSDNKYTVKQAEKIISGLEERILKLQKKDTDTFINFEDLGIDMLYVDEAHGYKNLAPFSQLTNVKGISTTRSQKAMDMQQKVEYLHSLYNNKRVVFSTGTPMSNSVVELYTMTQFVSPDVLEQFDISSFDTWVSSFGIIENNFELTAAGAYKVNRRFTKFGNVPELMSTFRSVWDIQTQDMLDLPVPDVEIIAHESEVTQAQNDVIESLLARAEAIESGIVKPYEDNMLKIVGESKKVALDMRILDDVNFSNSDSDKITQVVENTTKIYFETQDTASTQIIFCDQSIPLKHRNSVSTNPDGSLNQFSVYDEIKKQLMANGIPEHEIFFIHDATEKTKDALMKDMRSGKRRILIGSTGKAGTGLNIQDKLIAAHHVDLPWRPSDLTQRNGRIIRQGNQNEQVQVHYYITKGSMDAYLWQTLENKARVINQIMLGDTKIREMEELSNDQVNMAKFKAIAEADPMKQEYMEMEMKLQSLERSRERFFDSQIANVKRVKKEKERLPSFEKRLAATRLDLDSASQTKNSPFSIQVFYKGNERRFTENDKKIDVATFLAKQINNSTLAYKFAQATGDKENKTTHIATYRNFKILHTPEFGDGENAQYSVWVVPEAPSGIFTRIDNFLEEGMSSDYSRTEEEVTRIKSSIDYIENNKEVTFSKEDEYQEVKARCVELRDALENNRELKERKQENEKSLNVNR</sequence>
<dbReference type="PROSITE" id="PS51194">
    <property type="entry name" value="HELICASE_CTER"/>
    <property type="match status" value="1"/>
</dbReference>
<gene>
    <name evidence="3" type="ORF">AALM99_06825</name>
</gene>
<dbReference type="EMBL" id="JBCLSQ010000015">
    <property type="protein sequence ID" value="MEY8538152.1"/>
    <property type="molecule type" value="Genomic_DNA"/>
</dbReference>
<dbReference type="SUPFAM" id="SSF53335">
    <property type="entry name" value="S-adenosyl-L-methionine-dependent methyltransferases"/>
    <property type="match status" value="1"/>
</dbReference>
<dbReference type="SMART" id="SM00490">
    <property type="entry name" value="HELICc"/>
    <property type="match status" value="1"/>
</dbReference>
<dbReference type="Proteomes" id="UP001565242">
    <property type="component" value="Unassembled WGS sequence"/>
</dbReference>
<evidence type="ECO:0000259" key="2">
    <source>
        <dbReference type="PROSITE" id="PS51194"/>
    </source>
</evidence>